<dbReference type="PROSITE" id="PS51163">
    <property type="entry name" value="YRDC"/>
    <property type="match status" value="1"/>
</dbReference>
<keyword evidence="5 13" id="KW-0963">Cytoplasm</keyword>
<evidence type="ECO:0000256" key="14">
    <source>
        <dbReference type="PIRSR" id="PIRSR004930-1"/>
    </source>
</evidence>
<evidence type="ECO:0000313" key="16">
    <source>
        <dbReference type="EMBL" id="RIY42055.1"/>
    </source>
</evidence>
<evidence type="ECO:0000256" key="1">
    <source>
        <dbReference type="ARBA" id="ARBA00004496"/>
    </source>
</evidence>
<evidence type="ECO:0000256" key="10">
    <source>
        <dbReference type="ARBA" id="ARBA00022840"/>
    </source>
</evidence>
<dbReference type="PANTHER" id="PTHR17490:SF16">
    <property type="entry name" value="THREONYLCARBAMOYL-AMP SYNTHASE"/>
    <property type="match status" value="1"/>
</dbReference>
<dbReference type="PIRSF" id="PIRSF004930">
    <property type="entry name" value="Tln_factor_SUA5"/>
    <property type="match status" value="1"/>
</dbReference>
<comment type="function">
    <text evidence="13">Required for the formation of a threonylcarbamoyl group on adenosine at position 37 (t(6)A37) in tRNAs that read codons beginning with adenine.</text>
</comment>
<proteinExistence type="inferred from homology"/>
<keyword evidence="8 13" id="KW-0548">Nucleotidyltransferase</keyword>
<comment type="similarity">
    <text evidence="2 13">Belongs to the SUA5 family.</text>
</comment>
<feature type="binding site" evidence="14">
    <location>
        <position position="111"/>
    </location>
    <ligand>
        <name>ATP</name>
        <dbReference type="ChEBI" id="CHEBI:30616"/>
    </ligand>
</feature>
<keyword evidence="7 13" id="KW-0819">tRNA processing</keyword>
<dbReference type="AlphaFoldDB" id="A0A3A1YWX5"/>
<comment type="caution">
    <text evidence="16">The sequence shown here is derived from an EMBL/GenBank/DDBJ whole genome shotgun (WGS) entry which is preliminary data.</text>
</comment>
<evidence type="ECO:0000313" key="17">
    <source>
        <dbReference type="Proteomes" id="UP000266206"/>
    </source>
</evidence>
<gene>
    <name evidence="16" type="ORF">CJP73_00995</name>
</gene>
<reference evidence="16 17" key="1">
    <citation type="submission" date="2017-08" db="EMBL/GenBank/DDBJ databases">
        <title>Pusillimonas indicus sp. nov., a member of the family Alcaligenaceae isolated from surface seawater.</title>
        <authorList>
            <person name="Li J."/>
        </authorList>
    </citation>
    <scope>NUCLEOTIDE SEQUENCE [LARGE SCALE GENOMIC DNA]</scope>
    <source>
        <strain evidence="16 17">L52-1-41</strain>
    </source>
</reference>
<dbReference type="InterPro" id="IPR017945">
    <property type="entry name" value="DHBP_synth_RibB-like_a/b_dom"/>
</dbReference>
<dbReference type="Proteomes" id="UP000266206">
    <property type="component" value="Unassembled WGS sequence"/>
</dbReference>
<comment type="subcellular location">
    <subcellularLocation>
        <location evidence="1 13">Cytoplasm</location>
    </subcellularLocation>
</comment>
<dbReference type="PANTHER" id="PTHR17490">
    <property type="entry name" value="SUA5"/>
    <property type="match status" value="1"/>
</dbReference>
<feature type="binding site" evidence="14">
    <location>
        <position position="29"/>
    </location>
    <ligand>
        <name>L-threonine</name>
        <dbReference type="ChEBI" id="CHEBI:57926"/>
    </ligand>
</feature>
<sequence length="356" mass="37426">MNTRTTYDPIHQAAQQLLAGRLVAFPTETVYGLGADAESPEAVARIYAAKGRPSNHPVIVHVAPGADLSYWAKNIPDEAHALIRAFWPGPLTLILERADHIPAQVSGGQTTIGLRCPAHPVARQLLEAFSALKNGNGGVAAPSANKFGQVSPTQASHVREEFAGLGEADLFVLEGGSSEVGIESTILDLSRLESVGPVLLRPGHISATDIAGVLGVMPREHADAAAPKVSGSLKAHYAPHTPLLLRSRGDIERLVGLGVDTVLSRAGLDSTLSGNQRIAILVIGPVASDLTGKSNAGFTWVSAAEDPVAYARDLYANLRRLDLGGFDCLLVQAPPEEAAWHAVQDRLKRAAAAFSS</sequence>
<dbReference type="GO" id="GO:0061710">
    <property type="term" value="F:L-threonylcarbamoyladenylate synthase"/>
    <property type="evidence" value="ECO:0007669"/>
    <property type="project" value="UniProtKB-EC"/>
</dbReference>
<dbReference type="Pfam" id="PF03481">
    <property type="entry name" value="Sua5_C"/>
    <property type="match status" value="1"/>
</dbReference>
<evidence type="ECO:0000256" key="13">
    <source>
        <dbReference type="PIRNR" id="PIRNR004930"/>
    </source>
</evidence>
<feature type="binding site" evidence="14">
    <location>
        <position position="52"/>
    </location>
    <ligand>
        <name>ATP</name>
        <dbReference type="ChEBI" id="CHEBI:30616"/>
    </ligand>
</feature>
<dbReference type="GO" id="GO:0003725">
    <property type="term" value="F:double-stranded RNA binding"/>
    <property type="evidence" value="ECO:0007669"/>
    <property type="project" value="UniProtKB-UniRule"/>
</dbReference>
<keyword evidence="9 13" id="KW-0547">Nucleotide-binding</keyword>
<feature type="binding site" evidence="14">
    <location>
        <position position="141"/>
    </location>
    <ligand>
        <name>L-threonine</name>
        <dbReference type="ChEBI" id="CHEBI:57926"/>
    </ligand>
</feature>
<keyword evidence="10 13" id="KW-0067">ATP-binding</keyword>
<dbReference type="InterPro" id="IPR010923">
    <property type="entry name" value="T(6)A37_SUA5"/>
</dbReference>
<evidence type="ECO:0000256" key="12">
    <source>
        <dbReference type="ARBA" id="ARBA00048366"/>
    </source>
</evidence>
<evidence type="ECO:0000256" key="7">
    <source>
        <dbReference type="ARBA" id="ARBA00022694"/>
    </source>
</evidence>
<feature type="binding site" evidence="14">
    <location>
        <position position="184"/>
    </location>
    <ligand>
        <name>L-threonine</name>
        <dbReference type="ChEBI" id="CHEBI:57926"/>
    </ligand>
</feature>
<feature type="binding site" evidence="14">
    <location>
        <position position="237"/>
    </location>
    <ligand>
        <name>ATP</name>
        <dbReference type="ChEBI" id="CHEBI:30616"/>
    </ligand>
</feature>
<keyword evidence="6 13" id="KW-0808">Transferase</keyword>
<dbReference type="GO" id="GO:0008033">
    <property type="term" value="P:tRNA processing"/>
    <property type="evidence" value="ECO:0007669"/>
    <property type="project" value="UniProtKB-KW"/>
</dbReference>
<feature type="binding site" evidence="14">
    <location>
        <position position="151"/>
    </location>
    <ligand>
        <name>ATP</name>
        <dbReference type="ChEBI" id="CHEBI:30616"/>
    </ligand>
</feature>
<dbReference type="Gene3D" id="3.40.50.11030">
    <property type="entry name" value="Threonylcarbamoyl-AMP synthase, C-terminal domain"/>
    <property type="match status" value="1"/>
</dbReference>
<evidence type="ECO:0000256" key="11">
    <source>
        <dbReference type="ARBA" id="ARBA00029774"/>
    </source>
</evidence>
<protein>
    <recommendedName>
        <fullName evidence="4 13">Threonylcarbamoyl-AMP synthase</fullName>
        <shortName evidence="13">TC-AMP synthase</shortName>
        <ecNumber evidence="3 13">2.7.7.87</ecNumber>
    </recommendedName>
    <alternativeName>
        <fullName evidence="11 13">L-threonylcarbamoyladenylate synthase</fullName>
    </alternativeName>
</protein>
<dbReference type="InterPro" id="IPR038385">
    <property type="entry name" value="Sua5/YwlC_C"/>
</dbReference>
<evidence type="ECO:0000256" key="6">
    <source>
        <dbReference type="ARBA" id="ARBA00022679"/>
    </source>
</evidence>
<dbReference type="EC" id="2.7.7.87" evidence="3 13"/>
<dbReference type="OrthoDB" id="9814580at2"/>
<dbReference type="InterPro" id="IPR050156">
    <property type="entry name" value="TC-AMP_synthase_SUA5"/>
</dbReference>
<dbReference type="GO" id="GO:0005737">
    <property type="term" value="C:cytoplasm"/>
    <property type="evidence" value="ECO:0007669"/>
    <property type="project" value="UniProtKB-SubCell"/>
</dbReference>
<comment type="catalytic activity">
    <reaction evidence="12 13">
        <text>L-threonine + hydrogencarbonate + ATP = L-threonylcarbamoyladenylate + diphosphate + H2O</text>
        <dbReference type="Rhea" id="RHEA:36407"/>
        <dbReference type="ChEBI" id="CHEBI:15377"/>
        <dbReference type="ChEBI" id="CHEBI:17544"/>
        <dbReference type="ChEBI" id="CHEBI:30616"/>
        <dbReference type="ChEBI" id="CHEBI:33019"/>
        <dbReference type="ChEBI" id="CHEBI:57926"/>
        <dbReference type="ChEBI" id="CHEBI:73682"/>
        <dbReference type="EC" id="2.7.7.87"/>
    </reaction>
</comment>
<dbReference type="GO" id="GO:0000049">
    <property type="term" value="F:tRNA binding"/>
    <property type="evidence" value="ECO:0007669"/>
    <property type="project" value="TreeGrafter"/>
</dbReference>
<feature type="domain" description="YrdC-like" evidence="15">
    <location>
        <begin position="7"/>
        <end position="205"/>
    </location>
</feature>
<dbReference type="NCBIfam" id="TIGR00057">
    <property type="entry name" value="L-threonylcarbamoyladenylate synthase"/>
    <property type="match status" value="1"/>
</dbReference>
<dbReference type="GO" id="GO:0005524">
    <property type="term" value="F:ATP binding"/>
    <property type="evidence" value="ECO:0007669"/>
    <property type="project" value="UniProtKB-UniRule"/>
</dbReference>
<evidence type="ECO:0000259" key="15">
    <source>
        <dbReference type="PROSITE" id="PS51163"/>
    </source>
</evidence>
<organism evidence="16 17">
    <name type="scientific">Neopusillimonas maritima</name>
    <dbReference type="NCBI Taxonomy" id="2026239"/>
    <lineage>
        <taxon>Bacteria</taxon>
        <taxon>Pseudomonadati</taxon>
        <taxon>Pseudomonadota</taxon>
        <taxon>Betaproteobacteria</taxon>
        <taxon>Burkholderiales</taxon>
        <taxon>Alcaligenaceae</taxon>
        <taxon>Neopusillimonas</taxon>
    </lineage>
</organism>
<feature type="binding site" evidence="14">
    <location>
        <position position="143"/>
    </location>
    <ligand>
        <name>ATP</name>
        <dbReference type="ChEBI" id="CHEBI:30616"/>
    </ligand>
</feature>
<evidence type="ECO:0000256" key="3">
    <source>
        <dbReference type="ARBA" id="ARBA00012584"/>
    </source>
</evidence>
<evidence type="ECO:0000256" key="4">
    <source>
        <dbReference type="ARBA" id="ARBA00015492"/>
    </source>
</evidence>
<feature type="binding site" evidence="14">
    <location>
        <position position="115"/>
    </location>
    <ligand>
        <name>L-threonine</name>
        <dbReference type="ChEBI" id="CHEBI:57926"/>
    </ligand>
</feature>
<dbReference type="InterPro" id="IPR005145">
    <property type="entry name" value="Sua5_C"/>
</dbReference>
<dbReference type="EMBL" id="NQYH01000001">
    <property type="protein sequence ID" value="RIY42055.1"/>
    <property type="molecule type" value="Genomic_DNA"/>
</dbReference>
<dbReference type="Gene3D" id="3.90.870.10">
    <property type="entry name" value="DHBP synthase"/>
    <property type="match status" value="1"/>
</dbReference>
<evidence type="ECO:0000256" key="5">
    <source>
        <dbReference type="ARBA" id="ARBA00022490"/>
    </source>
</evidence>
<evidence type="ECO:0000256" key="8">
    <source>
        <dbReference type="ARBA" id="ARBA00022695"/>
    </source>
</evidence>
<dbReference type="GO" id="GO:0006450">
    <property type="term" value="P:regulation of translational fidelity"/>
    <property type="evidence" value="ECO:0007669"/>
    <property type="project" value="TreeGrafter"/>
</dbReference>
<dbReference type="InterPro" id="IPR006070">
    <property type="entry name" value="Sua5-like_dom"/>
</dbReference>
<dbReference type="Pfam" id="PF01300">
    <property type="entry name" value="Sua5_yciO_yrdC"/>
    <property type="match status" value="1"/>
</dbReference>
<feature type="binding site" evidence="14">
    <location>
        <position position="201"/>
    </location>
    <ligand>
        <name>ATP</name>
        <dbReference type="ChEBI" id="CHEBI:30616"/>
    </ligand>
</feature>
<evidence type="ECO:0000256" key="2">
    <source>
        <dbReference type="ARBA" id="ARBA00007663"/>
    </source>
</evidence>
<feature type="binding site" evidence="14">
    <location>
        <position position="61"/>
    </location>
    <ligand>
        <name>L-threonine</name>
        <dbReference type="ChEBI" id="CHEBI:57926"/>
    </ligand>
</feature>
<name>A0A3A1YWX5_9BURK</name>
<evidence type="ECO:0000256" key="9">
    <source>
        <dbReference type="ARBA" id="ARBA00022741"/>
    </source>
</evidence>
<dbReference type="SUPFAM" id="SSF55821">
    <property type="entry name" value="YrdC/RibB"/>
    <property type="match status" value="1"/>
</dbReference>
<accession>A0A3A1YWX5</accession>
<dbReference type="RefSeq" id="WP_119515266.1">
    <property type="nucleotide sequence ID" value="NZ_NQYH01000001.1"/>
</dbReference>